<dbReference type="CDD" id="cd01335">
    <property type="entry name" value="Radical_SAM"/>
    <property type="match status" value="1"/>
</dbReference>
<dbReference type="PANTHER" id="PTHR11918:SF45">
    <property type="entry name" value="THREONYLCARBAMOYLADENOSINE TRNA METHYLTHIOTRANSFERASE"/>
    <property type="match status" value="1"/>
</dbReference>
<feature type="domain" description="TRAM" evidence="14">
    <location>
        <begin position="360"/>
        <end position="419"/>
    </location>
</feature>
<keyword evidence="5" id="KW-0004">4Fe-4S</keyword>
<evidence type="ECO:0000313" key="17">
    <source>
        <dbReference type="EMBL" id="RJP56766.1"/>
    </source>
</evidence>
<evidence type="ECO:0000256" key="4">
    <source>
        <dbReference type="ARBA" id="ARBA00013273"/>
    </source>
</evidence>
<dbReference type="SMART" id="SM00729">
    <property type="entry name" value="Elp3"/>
    <property type="match status" value="1"/>
</dbReference>
<dbReference type="Proteomes" id="UP000266426">
    <property type="component" value="Unassembled WGS sequence"/>
</dbReference>
<dbReference type="InterPro" id="IPR007197">
    <property type="entry name" value="rSAM"/>
</dbReference>
<evidence type="ECO:0000256" key="11">
    <source>
        <dbReference type="ARBA" id="ARBA00023014"/>
    </source>
</evidence>
<evidence type="ECO:0000256" key="8">
    <source>
        <dbReference type="ARBA" id="ARBA00022694"/>
    </source>
</evidence>
<dbReference type="GO" id="GO:0035598">
    <property type="term" value="F:tRNA (N(6)-L-threonylcarbamoyladenosine(37)-C(2))-methylthiotransferase activity"/>
    <property type="evidence" value="ECO:0007669"/>
    <property type="project" value="UniProtKB-EC"/>
</dbReference>
<dbReference type="InterPro" id="IPR013848">
    <property type="entry name" value="Methylthiotransferase_N"/>
</dbReference>
<dbReference type="InterPro" id="IPR020612">
    <property type="entry name" value="Methylthiotransferase_CS"/>
</dbReference>
<dbReference type="PROSITE" id="PS51918">
    <property type="entry name" value="RADICAL_SAM"/>
    <property type="match status" value="1"/>
</dbReference>
<evidence type="ECO:0000259" key="15">
    <source>
        <dbReference type="PROSITE" id="PS51449"/>
    </source>
</evidence>
<evidence type="ECO:0000256" key="5">
    <source>
        <dbReference type="ARBA" id="ARBA00022485"/>
    </source>
</evidence>
<dbReference type="InterPro" id="IPR006466">
    <property type="entry name" value="MiaB-like_arc_euk"/>
</dbReference>
<reference evidence="17 18" key="1">
    <citation type="journal article" date="2017" name="ISME J.">
        <title>Energy and carbon metabolisms in a deep terrestrial subsurface fluid microbial community.</title>
        <authorList>
            <person name="Momper L."/>
            <person name="Jungbluth S.P."/>
            <person name="Lee M.D."/>
            <person name="Amend J.P."/>
        </authorList>
    </citation>
    <scope>NUCLEOTIDE SEQUENCE [LARGE SCALE GENOMIC DNA]</scope>
    <source>
        <strain evidence="17">SURF_26</strain>
    </source>
</reference>
<evidence type="ECO:0000256" key="9">
    <source>
        <dbReference type="ARBA" id="ARBA00022723"/>
    </source>
</evidence>
<dbReference type="SFLD" id="SFLDS00029">
    <property type="entry name" value="Radical_SAM"/>
    <property type="match status" value="1"/>
</dbReference>
<dbReference type="EC" id="2.8.4.5" evidence="4"/>
<dbReference type="PROSITE" id="PS50926">
    <property type="entry name" value="TRAM"/>
    <property type="match status" value="1"/>
</dbReference>
<dbReference type="PROSITE" id="PS01278">
    <property type="entry name" value="MTTASE_RADICAL"/>
    <property type="match status" value="1"/>
</dbReference>
<evidence type="ECO:0000259" key="16">
    <source>
        <dbReference type="PROSITE" id="PS51918"/>
    </source>
</evidence>
<dbReference type="EMBL" id="QZJZ01000091">
    <property type="protein sequence ID" value="RJP56766.1"/>
    <property type="molecule type" value="Genomic_DNA"/>
</dbReference>
<dbReference type="GO" id="GO:0046872">
    <property type="term" value="F:metal ion binding"/>
    <property type="evidence" value="ECO:0007669"/>
    <property type="project" value="UniProtKB-KW"/>
</dbReference>
<dbReference type="SUPFAM" id="SSF102114">
    <property type="entry name" value="Radical SAM enzymes"/>
    <property type="match status" value="1"/>
</dbReference>
<dbReference type="NCBIfam" id="TIGR00089">
    <property type="entry name" value="MiaB/RimO family radical SAM methylthiotransferase"/>
    <property type="match status" value="1"/>
</dbReference>
<dbReference type="Pfam" id="PF04055">
    <property type="entry name" value="Radical_SAM"/>
    <property type="match status" value="1"/>
</dbReference>
<gene>
    <name evidence="17" type="ORF">C4541_11590</name>
</gene>
<evidence type="ECO:0000256" key="1">
    <source>
        <dbReference type="ARBA" id="ARBA00001966"/>
    </source>
</evidence>
<keyword evidence="11" id="KW-0411">Iron-sulfur</keyword>
<dbReference type="SFLD" id="SFLDG01061">
    <property type="entry name" value="methylthiotransferase"/>
    <property type="match status" value="1"/>
</dbReference>
<dbReference type="InterPro" id="IPR005839">
    <property type="entry name" value="Methylthiotransferase"/>
</dbReference>
<evidence type="ECO:0000256" key="6">
    <source>
        <dbReference type="ARBA" id="ARBA00022679"/>
    </source>
</evidence>
<dbReference type="SFLD" id="SFLDG01082">
    <property type="entry name" value="B12-binding_domain_containing"/>
    <property type="match status" value="1"/>
</dbReference>
<protein>
    <recommendedName>
        <fullName evidence="4">tRNA (N(6)-L-threonylcarbamoyladenosine(37)-C(2))-methylthiotransferase</fullName>
        <ecNumber evidence="4">2.8.4.5</ecNumber>
    </recommendedName>
    <alternativeName>
        <fullName evidence="12">tRNA-t(6)A37 methylthiotransferase</fullName>
    </alternativeName>
</protein>
<name>A0A3A4QXB7_9BACT</name>
<keyword evidence="8" id="KW-0819">tRNA processing</keyword>
<dbReference type="FunFam" id="3.80.30.20:FF:000002">
    <property type="entry name" value="threonylcarbamoyladenosine tRNA methylthiotransferase isoform X2"/>
    <property type="match status" value="1"/>
</dbReference>
<dbReference type="Gene3D" id="3.40.50.12160">
    <property type="entry name" value="Methylthiotransferase, N-terminal domain"/>
    <property type="match status" value="1"/>
</dbReference>
<evidence type="ECO:0000256" key="3">
    <source>
        <dbReference type="ARBA" id="ARBA00008616"/>
    </source>
</evidence>
<evidence type="ECO:0000256" key="10">
    <source>
        <dbReference type="ARBA" id="ARBA00023004"/>
    </source>
</evidence>
<feature type="domain" description="MTTase N-terminal" evidence="15">
    <location>
        <begin position="2"/>
        <end position="111"/>
    </location>
</feature>
<dbReference type="InterPro" id="IPR023404">
    <property type="entry name" value="rSAM_horseshoe"/>
</dbReference>
<accession>A0A3A4QXB7</accession>
<evidence type="ECO:0000256" key="2">
    <source>
        <dbReference type="ARBA" id="ARBA00002399"/>
    </source>
</evidence>
<evidence type="ECO:0000313" key="18">
    <source>
        <dbReference type="Proteomes" id="UP000266426"/>
    </source>
</evidence>
<dbReference type="InterPro" id="IPR058240">
    <property type="entry name" value="rSAM_sf"/>
</dbReference>
<comment type="function">
    <text evidence="2">Catalyzes the methylthiolation of N6-threonylcarbamoyladenosine (t(6)A), leading to the formation of 2-methylthio-N6-threonylcarbamoyladenosine (ms(2)t(6)A) at position 37 in tRNAs that read codons beginning with adenine.</text>
</comment>
<evidence type="ECO:0000256" key="13">
    <source>
        <dbReference type="ARBA" id="ARBA00051661"/>
    </source>
</evidence>
<sequence length="422" mass="47112">MHKVHVKSFGCSANIAEGEMIKGQFAQESTVTEKEDEADTIVLNICTVKGDKNALDEIRKVKEQFPHKKIAIAGCITPSIAETIKKSDAGITLVNTHHVQNIVPLVRQKTDALTHAKPVKLLSPRVRANPVVGIVPISSGCLDACAFCSTRLVKGTLFSFPPETIEQEAKNCIADGCKEIWITGQDTCCYGFDRKTNLAELLERLVAIPGDFKIRVGMGNPRHVPKYLDALVAVMKHEKIFKFLHIPMQAGNDEVLKNMRRGHTAEQFRQLVNRFRQEIPNITISTDIIVGYPGETEEQFLDTMKLVEELQIDNINISRFAPRPGTPAATMDRQVHGNISKERSTRLAQLYKEQSLQLHQKWLGWEGNILIDETAKDGMSGRNDSYKTVIVRENLPLGSIVRVKIVEAQAWCLIGKLTTRDA</sequence>
<proteinExistence type="inferred from homology"/>
<dbReference type="Pfam" id="PF01938">
    <property type="entry name" value="TRAM"/>
    <property type="match status" value="1"/>
</dbReference>
<comment type="catalytic activity">
    <reaction evidence="13">
        <text>N(6)-L-threonylcarbamoyladenosine(37) in tRNA + (sulfur carrier)-SH + AH2 + 2 S-adenosyl-L-methionine = 2-methylsulfanyl-N(6)-L-threonylcarbamoyladenosine(37) in tRNA + (sulfur carrier)-H + 5'-deoxyadenosine + L-methionine + A + S-adenosyl-L-homocysteine + 2 H(+)</text>
        <dbReference type="Rhea" id="RHEA:37075"/>
        <dbReference type="Rhea" id="RHEA-COMP:10163"/>
        <dbReference type="Rhea" id="RHEA-COMP:11092"/>
        <dbReference type="Rhea" id="RHEA-COMP:14737"/>
        <dbReference type="Rhea" id="RHEA-COMP:14739"/>
        <dbReference type="ChEBI" id="CHEBI:13193"/>
        <dbReference type="ChEBI" id="CHEBI:15378"/>
        <dbReference type="ChEBI" id="CHEBI:17319"/>
        <dbReference type="ChEBI" id="CHEBI:17499"/>
        <dbReference type="ChEBI" id="CHEBI:29917"/>
        <dbReference type="ChEBI" id="CHEBI:57844"/>
        <dbReference type="ChEBI" id="CHEBI:57856"/>
        <dbReference type="ChEBI" id="CHEBI:59789"/>
        <dbReference type="ChEBI" id="CHEBI:64428"/>
        <dbReference type="ChEBI" id="CHEBI:74418"/>
        <dbReference type="ChEBI" id="CHEBI:74420"/>
        <dbReference type="EC" id="2.8.4.5"/>
    </reaction>
</comment>
<keyword evidence="7" id="KW-0949">S-adenosyl-L-methionine</keyword>
<dbReference type="NCBIfam" id="TIGR01578">
    <property type="entry name" value="MiaB-like-B"/>
    <property type="match status" value="1"/>
</dbReference>
<dbReference type="Gene3D" id="3.80.30.20">
    <property type="entry name" value="tm_1862 like domain"/>
    <property type="match status" value="1"/>
</dbReference>
<dbReference type="InterPro" id="IPR006638">
    <property type="entry name" value="Elp3/MiaA/NifB-like_rSAM"/>
</dbReference>
<dbReference type="InterPro" id="IPR002792">
    <property type="entry name" value="TRAM_dom"/>
</dbReference>
<dbReference type="Pfam" id="PF00919">
    <property type="entry name" value="UPF0004"/>
    <property type="match status" value="1"/>
</dbReference>
<comment type="caution">
    <text evidence="17">The sequence shown here is derived from an EMBL/GenBank/DDBJ whole genome shotgun (WGS) entry which is preliminary data.</text>
</comment>
<evidence type="ECO:0000256" key="7">
    <source>
        <dbReference type="ARBA" id="ARBA00022691"/>
    </source>
</evidence>
<keyword evidence="10" id="KW-0408">Iron</keyword>
<dbReference type="PROSITE" id="PS51449">
    <property type="entry name" value="MTTASE_N"/>
    <property type="match status" value="1"/>
</dbReference>
<organism evidence="17 18">
    <name type="scientific">Candidatus Auribacter fodinae</name>
    <dbReference type="NCBI Taxonomy" id="2093366"/>
    <lineage>
        <taxon>Bacteria</taxon>
        <taxon>Pseudomonadati</taxon>
        <taxon>Candidatus Auribacterota</taxon>
        <taxon>Candidatus Auribacteria</taxon>
        <taxon>Candidatus Auribacterales</taxon>
        <taxon>Candidatus Auribacteraceae</taxon>
        <taxon>Candidatus Auribacter</taxon>
    </lineage>
</organism>
<keyword evidence="6 17" id="KW-0808">Transferase</keyword>
<dbReference type="PANTHER" id="PTHR11918">
    <property type="entry name" value="RADICAL SAM PROTEINS"/>
    <property type="match status" value="1"/>
</dbReference>
<feature type="domain" description="Radical SAM core" evidence="16">
    <location>
        <begin position="127"/>
        <end position="357"/>
    </location>
</feature>
<keyword evidence="9" id="KW-0479">Metal-binding</keyword>
<evidence type="ECO:0000256" key="12">
    <source>
        <dbReference type="ARBA" id="ARBA00031213"/>
    </source>
</evidence>
<comment type="cofactor">
    <cofactor evidence="1">
        <name>[4Fe-4S] cluster</name>
        <dbReference type="ChEBI" id="CHEBI:49883"/>
    </cofactor>
</comment>
<dbReference type="GO" id="GO:0051539">
    <property type="term" value="F:4 iron, 4 sulfur cluster binding"/>
    <property type="evidence" value="ECO:0007669"/>
    <property type="project" value="UniProtKB-KW"/>
</dbReference>
<comment type="similarity">
    <text evidence="3">Belongs to the methylthiotransferase family. CDKAL1 subfamily.</text>
</comment>
<dbReference type="AlphaFoldDB" id="A0A3A4QXB7"/>
<dbReference type="InterPro" id="IPR038135">
    <property type="entry name" value="Methylthiotransferase_N_sf"/>
</dbReference>
<evidence type="ECO:0000259" key="14">
    <source>
        <dbReference type="PROSITE" id="PS50926"/>
    </source>
</evidence>